<dbReference type="PANTHER" id="PTHR40079">
    <property type="entry name" value="MANNAN ENDO-1,4-BETA-MANNOSIDASE E-RELATED"/>
    <property type="match status" value="1"/>
</dbReference>
<name>A0A6A6DRM5_9PEZI</name>
<dbReference type="AlphaFoldDB" id="A0A6A6DRM5"/>
<evidence type="ECO:0000313" key="1">
    <source>
        <dbReference type="EMBL" id="KAF2181032.1"/>
    </source>
</evidence>
<sequence>MRLLSQLQHALFAVLSTFHLLLISMFRNEISSSLLHDNLCPTANDFKGIDGSPSDGFVTNRIPMGFLPSEGNSKSPRYTMAQINSALGAKSFYGWYAQIKSASFDSSQLRAIMDDNKASGAIFIASVMPSTNFNQVSPAVVDQLTAIMKKFANQGIEVWLRYAYEMNWYVQEKTYHSTGPDFITSLEEYLQCQLQG</sequence>
<dbReference type="OrthoDB" id="428177at2759"/>
<dbReference type="GO" id="GO:0006080">
    <property type="term" value="P:substituted mannan metabolic process"/>
    <property type="evidence" value="ECO:0007669"/>
    <property type="project" value="InterPro"/>
</dbReference>
<keyword evidence="1" id="KW-0378">Hydrolase</keyword>
<dbReference type="PANTHER" id="PTHR40079:SF6">
    <property type="entry name" value="GH26 DOMAIN-CONTAINING PROTEIN"/>
    <property type="match status" value="1"/>
</dbReference>
<organism evidence="1 2">
    <name type="scientific">Zopfia rhizophila CBS 207.26</name>
    <dbReference type="NCBI Taxonomy" id="1314779"/>
    <lineage>
        <taxon>Eukaryota</taxon>
        <taxon>Fungi</taxon>
        <taxon>Dikarya</taxon>
        <taxon>Ascomycota</taxon>
        <taxon>Pezizomycotina</taxon>
        <taxon>Dothideomycetes</taxon>
        <taxon>Dothideomycetes incertae sedis</taxon>
        <taxon>Zopfiaceae</taxon>
        <taxon>Zopfia</taxon>
    </lineage>
</organism>
<proteinExistence type="predicted"/>
<dbReference type="GO" id="GO:0016985">
    <property type="term" value="F:mannan endo-1,4-beta-mannosidase activity"/>
    <property type="evidence" value="ECO:0007669"/>
    <property type="project" value="InterPro"/>
</dbReference>
<protein>
    <submittedName>
        <fullName evidence="1">Glycoside hydrolase family 26 protein</fullName>
    </submittedName>
</protein>
<gene>
    <name evidence="1" type="ORF">K469DRAFT_692281</name>
</gene>
<dbReference type="Gene3D" id="3.20.20.80">
    <property type="entry name" value="Glycosidases"/>
    <property type="match status" value="1"/>
</dbReference>
<dbReference type="Proteomes" id="UP000800200">
    <property type="component" value="Unassembled WGS sequence"/>
</dbReference>
<dbReference type="InterPro" id="IPR017853">
    <property type="entry name" value="GH"/>
</dbReference>
<reference evidence="1" key="1">
    <citation type="journal article" date="2020" name="Stud. Mycol.">
        <title>101 Dothideomycetes genomes: a test case for predicting lifestyles and emergence of pathogens.</title>
        <authorList>
            <person name="Haridas S."/>
            <person name="Albert R."/>
            <person name="Binder M."/>
            <person name="Bloem J."/>
            <person name="Labutti K."/>
            <person name="Salamov A."/>
            <person name="Andreopoulos B."/>
            <person name="Baker S."/>
            <person name="Barry K."/>
            <person name="Bills G."/>
            <person name="Bluhm B."/>
            <person name="Cannon C."/>
            <person name="Castanera R."/>
            <person name="Culley D."/>
            <person name="Daum C."/>
            <person name="Ezra D."/>
            <person name="Gonzalez J."/>
            <person name="Henrissat B."/>
            <person name="Kuo A."/>
            <person name="Liang C."/>
            <person name="Lipzen A."/>
            <person name="Lutzoni F."/>
            <person name="Magnuson J."/>
            <person name="Mondo S."/>
            <person name="Nolan M."/>
            <person name="Ohm R."/>
            <person name="Pangilinan J."/>
            <person name="Park H.-J."/>
            <person name="Ramirez L."/>
            <person name="Alfaro M."/>
            <person name="Sun H."/>
            <person name="Tritt A."/>
            <person name="Yoshinaga Y."/>
            <person name="Zwiers L.-H."/>
            <person name="Turgeon B."/>
            <person name="Goodwin S."/>
            <person name="Spatafora J."/>
            <person name="Crous P."/>
            <person name="Grigoriev I."/>
        </authorList>
    </citation>
    <scope>NUCLEOTIDE SEQUENCE</scope>
    <source>
        <strain evidence="1">CBS 207.26</strain>
    </source>
</reference>
<dbReference type="InterPro" id="IPR000805">
    <property type="entry name" value="Glyco_hydro_26"/>
</dbReference>
<dbReference type="EMBL" id="ML994654">
    <property type="protein sequence ID" value="KAF2181032.1"/>
    <property type="molecule type" value="Genomic_DNA"/>
</dbReference>
<evidence type="ECO:0000313" key="2">
    <source>
        <dbReference type="Proteomes" id="UP000800200"/>
    </source>
</evidence>
<keyword evidence="2" id="KW-1185">Reference proteome</keyword>
<accession>A0A6A6DRM5</accession>
<dbReference type="SUPFAM" id="SSF51445">
    <property type="entry name" value="(Trans)glycosidases"/>
    <property type="match status" value="1"/>
</dbReference>